<gene>
    <name evidence="3" type="ORF">UFOPK2683_01538</name>
    <name evidence="4" type="ORF">UFOPK3605_00269</name>
    <name evidence="5" type="ORF">UFOPK3897_01269</name>
    <name evidence="6" type="ORF">UFOPK4121_00362</name>
</gene>
<accession>A0A6J6SJX7</accession>
<protein>
    <submittedName>
        <fullName evidence="3">Unannotated protein</fullName>
    </submittedName>
</protein>
<dbReference type="InterPro" id="IPR052908">
    <property type="entry name" value="AP-4-A_phosphorylase"/>
</dbReference>
<feature type="domain" description="HIT" evidence="2">
    <location>
        <begin position="28"/>
        <end position="136"/>
    </location>
</feature>
<dbReference type="InterPro" id="IPR011146">
    <property type="entry name" value="HIT-like"/>
</dbReference>
<dbReference type="AlphaFoldDB" id="A0A6J6SJX7"/>
<dbReference type="PROSITE" id="PS51084">
    <property type="entry name" value="HIT_2"/>
    <property type="match status" value="1"/>
</dbReference>
<dbReference type="SUPFAM" id="SSF54197">
    <property type="entry name" value="HIT-like"/>
    <property type="match status" value="1"/>
</dbReference>
<evidence type="ECO:0000313" key="4">
    <source>
        <dbReference type="EMBL" id="CAB4897152.1"/>
    </source>
</evidence>
<keyword evidence="1" id="KW-0547">Nucleotide-binding</keyword>
<dbReference type="GO" id="GO:0000166">
    <property type="term" value="F:nucleotide binding"/>
    <property type="evidence" value="ECO:0007669"/>
    <property type="project" value="UniProtKB-KW"/>
</dbReference>
<sequence>MSMGRIWAGWRREYVEDVANNEPKSECVFCDLSGQEDSFQVIADGENSFAAINIHPYTSGHLLVIPRRHVGTLDSLNTNEANSIMAMTQAATTAVNSAYAPDGINIGINQGRAAGAGLPNHLHVHVLPRWIADTNFMTSVAEVRVLPEALDETRDRLRAAWPKK</sequence>
<reference evidence="3" key="1">
    <citation type="submission" date="2020-05" db="EMBL/GenBank/DDBJ databases">
        <authorList>
            <person name="Chiriac C."/>
            <person name="Salcher M."/>
            <person name="Ghai R."/>
            <person name="Kavagutti S V."/>
        </authorList>
    </citation>
    <scope>NUCLEOTIDE SEQUENCE</scope>
</reference>
<dbReference type="EMBL" id="CAFBPQ010000006">
    <property type="protein sequence ID" value="CAB5016260.1"/>
    <property type="molecule type" value="Genomic_DNA"/>
</dbReference>
<dbReference type="PANTHER" id="PTHR42997">
    <property type="entry name" value="HIT FAMILY HYDROLASE"/>
    <property type="match status" value="1"/>
</dbReference>
<dbReference type="Gene3D" id="3.30.428.10">
    <property type="entry name" value="HIT-like"/>
    <property type="match status" value="1"/>
</dbReference>
<evidence type="ECO:0000256" key="1">
    <source>
        <dbReference type="ARBA" id="ARBA00022741"/>
    </source>
</evidence>
<name>A0A6J6SJX7_9ZZZZ</name>
<evidence type="ECO:0000259" key="2">
    <source>
        <dbReference type="PROSITE" id="PS51084"/>
    </source>
</evidence>
<dbReference type="InterPro" id="IPR039383">
    <property type="entry name" value="FHIT"/>
</dbReference>
<organism evidence="3">
    <name type="scientific">freshwater metagenome</name>
    <dbReference type="NCBI Taxonomy" id="449393"/>
    <lineage>
        <taxon>unclassified sequences</taxon>
        <taxon>metagenomes</taxon>
        <taxon>ecological metagenomes</taxon>
    </lineage>
</organism>
<evidence type="ECO:0000313" key="5">
    <source>
        <dbReference type="EMBL" id="CAB4983756.1"/>
    </source>
</evidence>
<dbReference type="InterPro" id="IPR036265">
    <property type="entry name" value="HIT-like_sf"/>
</dbReference>
<proteinExistence type="predicted"/>
<dbReference type="EMBL" id="CAFBMM010000004">
    <property type="protein sequence ID" value="CAB4897152.1"/>
    <property type="molecule type" value="Genomic_DNA"/>
</dbReference>
<dbReference type="EMBL" id="CAFBOF010000034">
    <property type="protein sequence ID" value="CAB4983756.1"/>
    <property type="molecule type" value="Genomic_DNA"/>
</dbReference>
<dbReference type="GO" id="GO:0003824">
    <property type="term" value="F:catalytic activity"/>
    <property type="evidence" value="ECO:0007669"/>
    <property type="project" value="InterPro"/>
</dbReference>
<dbReference type="CDD" id="cd01275">
    <property type="entry name" value="FHIT"/>
    <property type="match status" value="1"/>
</dbReference>
<evidence type="ECO:0000313" key="3">
    <source>
        <dbReference type="EMBL" id="CAB4735211.1"/>
    </source>
</evidence>
<dbReference type="Pfam" id="PF01230">
    <property type="entry name" value="HIT"/>
    <property type="match status" value="1"/>
</dbReference>
<dbReference type="EMBL" id="CAEZYK010000126">
    <property type="protein sequence ID" value="CAB4735211.1"/>
    <property type="molecule type" value="Genomic_DNA"/>
</dbReference>
<evidence type="ECO:0000313" key="6">
    <source>
        <dbReference type="EMBL" id="CAB5016260.1"/>
    </source>
</evidence>
<dbReference type="PANTHER" id="PTHR42997:SF1">
    <property type="entry name" value="AP-4-A PHOSPHORYLASE"/>
    <property type="match status" value="1"/>
</dbReference>